<dbReference type="Proteomes" id="UP001152523">
    <property type="component" value="Unassembled WGS sequence"/>
</dbReference>
<evidence type="ECO:0000313" key="2">
    <source>
        <dbReference type="EMBL" id="CAH9058377.1"/>
    </source>
</evidence>
<gene>
    <name evidence="2" type="ORF">CEPIT_LOCUS1230</name>
</gene>
<keyword evidence="3" id="KW-1185">Reference proteome</keyword>
<proteinExistence type="predicted"/>
<comment type="caution">
    <text evidence="2">The sequence shown here is derived from an EMBL/GenBank/DDBJ whole genome shotgun (WGS) entry which is preliminary data.</text>
</comment>
<evidence type="ECO:0000313" key="3">
    <source>
        <dbReference type="Proteomes" id="UP001152523"/>
    </source>
</evidence>
<sequence>MGSKWLISEGSSSGGGKHASSFVRLMQEMHSDGAGESTQAGMWNSMNSGDTQEEGVSGELKRRRTWEDKTREDAAKDGMALHSPKNGVGAGAGLQPRQMI</sequence>
<feature type="compositionally biased region" description="Basic and acidic residues" evidence="1">
    <location>
        <begin position="65"/>
        <end position="76"/>
    </location>
</feature>
<feature type="compositionally biased region" description="Polar residues" evidence="1">
    <location>
        <begin position="36"/>
        <end position="50"/>
    </location>
</feature>
<dbReference type="EMBL" id="CAMAPF010000008">
    <property type="protein sequence ID" value="CAH9058377.1"/>
    <property type="molecule type" value="Genomic_DNA"/>
</dbReference>
<name>A0AAV0BZ69_9ASTE</name>
<feature type="region of interest" description="Disordered" evidence="1">
    <location>
        <begin position="1"/>
        <end position="20"/>
    </location>
</feature>
<protein>
    <submittedName>
        <fullName evidence="2">Uncharacterized protein</fullName>
    </submittedName>
</protein>
<feature type="region of interest" description="Disordered" evidence="1">
    <location>
        <begin position="31"/>
        <end position="100"/>
    </location>
</feature>
<dbReference type="AlphaFoldDB" id="A0AAV0BZ69"/>
<accession>A0AAV0BZ69</accession>
<organism evidence="2 3">
    <name type="scientific">Cuscuta epithymum</name>
    <dbReference type="NCBI Taxonomy" id="186058"/>
    <lineage>
        <taxon>Eukaryota</taxon>
        <taxon>Viridiplantae</taxon>
        <taxon>Streptophyta</taxon>
        <taxon>Embryophyta</taxon>
        <taxon>Tracheophyta</taxon>
        <taxon>Spermatophyta</taxon>
        <taxon>Magnoliopsida</taxon>
        <taxon>eudicotyledons</taxon>
        <taxon>Gunneridae</taxon>
        <taxon>Pentapetalae</taxon>
        <taxon>asterids</taxon>
        <taxon>lamiids</taxon>
        <taxon>Solanales</taxon>
        <taxon>Convolvulaceae</taxon>
        <taxon>Cuscuteae</taxon>
        <taxon>Cuscuta</taxon>
        <taxon>Cuscuta subgen. Cuscuta</taxon>
    </lineage>
</organism>
<reference evidence="2" key="1">
    <citation type="submission" date="2022-07" db="EMBL/GenBank/DDBJ databases">
        <authorList>
            <person name="Macas J."/>
            <person name="Novak P."/>
            <person name="Neumann P."/>
        </authorList>
    </citation>
    <scope>NUCLEOTIDE SEQUENCE</scope>
</reference>
<evidence type="ECO:0000256" key="1">
    <source>
        <dbReference type="SAM" id="MobiDB-lite"/>
    </source>
</evidence>